<dbReference type="PROSITE" id="PS01158">
    <property type="entry name" value="MIF"/>
    <property type="match status" value="1"/>
</dbReference>
<dbReference type="SUPFAM" id="SSF48452">
    <property type="entry name" value="TPR-like"/>
    <property type="match status" value="2"/>
</dbReference>
<comment type="caution">
    <text evidence="6">The sequence shown here is derived from an EMBL/GenBank/DDBJ whole genome shotgun (WGS) entry which is preliminary data.</text>
</comment>
<reference evidence="6 7" key="1">
    <citation type="submission" date="2016-07" db="EMBL/GenBank/DDBJ databases">
        <title>Disparate Historic Effective Population Sizes Predicted by Modern Levels of Genome Diversity for the Scaled Quail (Callipepla squamata) and the Northern Bobwhite (Colinus virginianus): Inferences from First and Second Generation Draft Genome Assemblies for Sympatric New World Quail.</title>
        <authorList>
            <person name="Oldeschulte D.L."/>
            <person name="Halley Y.A."/>
            <person name="Bhattarai E.K."/>
            <person name="Brashear W.A."/>
            <person name="Hill J."/>
            <person name="Metz R.P."/>
            <person name="Johnson C.D."/>
            <person name="Rollins D."/>
            <person name="Peterson M.J."/>
            <person name="Bickhart D.M."/>
            <person name="Decker J.E."/>
            <person name="Seabury C.M."/>
        </authorList>
    </citation>
    <scope>NUCLEOTIDE SEQUENCE [LARGE SCALE GENOMIC DNA]</scope>
    <source>
        <strain evidence="6 7">Texas</strain>
        <tissue evidence="6">Leg muscle</tissue>
    </source>
</reference>
<dbReference type="InterPro" id="IPR019734">
    <property type="entry name" value="TPR_rpt"/>
</dbReference>
<feature type="compositionally biased region" description="Low complexity" evidence="5">
    <location>
        <begin position="1326"/>
        <end position="1343"/>
    </location>
</feature>
<dbReference type="InterPro" id="IPR014347">
    <property type="entry name" value="Tautomerase/MIF_sf"/>
</dbReference>
<dbReference type="GO" id="GO:0006325">
    <property type="term" value="P:chromatin organization"/>
    <property type="evidence" value="ECO:0007669"/>
    <property type="project" value="InterPro"/>
</dbReference>
<organism evidence="6 7">
    <name type="scientific">Callipepla squamata</name>
    <name type="common">Scaled quail</name>
    <dbReference type="NCBI Taxonomy" id="9009"/>
    <lineage>
        <taxon>Eukaryota</taxon>
        <taxon>Metazoa</taxon>
        <taxon>Chordata</taxon>
        <taxon>Craniata</taxon>
        <taxon>Vertebrata</taxon>
        <taxon>Euteleostomi</taxon>
        <taxon>Archelosauria</taxon>
        <taxon>Archosauria</taxon>
        <taxon>Dinosauria</taxon>
        <taxon>Saurischia</taxon>
        <taxon>Theropoda</taxon>
        <taxon>Coelurosauria</taxon>
        <taxon>Aves</taxon>
        <taxon>Neognathae</taxon>
        <taxon>Galloanserae</taxon>
        <taxon>Galliformes</taxon>
        <taxon>Odontophoridae</taxon>
        <taxon>Callipepla</taxon>
    </lineage>
</organism>
<dbReference type="GO" id="GO:0031491">
    <property type="term" value="F:nucleosome binding"/>
    <property type="evidence" value="ECO:0007669"/>
    <property type="project" value="TreeGrafter"/>
</dbReference>
<sequence length="1610" mass="180978">MPFVELETSLPAERLPPGLPLKLCEATATILGKPAERVNVTVRGGMPMVLAGSAEPCAQLLVSSIGVVGSAQQNQGHSARFFDFLTAELGLDPKRLEGDHVDSAKAVSTCMEIGVFIRIAALNASSTIEDDYEGTFKSHKTQTKEAQEAEAFALYHKALDLQKHDRFEESAKAYHELLEIRLLREAVLSGDEKEGLKHPGLMLKYSTYKNLAQLAAQRDDLETAMEFYLEAVMLDSTDVNLWYKIGRVAIKLIRLPLARHAFEEGLRCNPDHWPCLDNLITILYTLSDYPTCLYFICKALEKDCLYSKGLVLKEKIFEEQPLLRKDSLRMFLKCDMSIHNVNVSTAETGRIIDEALELRKKRQALLVQEREPDLRLIQPIPFLTWKCLGEALLAMYQHLTTCDPPRPSLGKRIDLSEYQDPVQHLVLSPTSTPVSVIQPTPVSTTAVVTVPEPVLAYTPVTPNFPSHSQNSLEPGATVGDITAGDKSKKGVKRRRITEDSGETAKRRSARVRNTKCKKEEKVDFQELLVKFLPARLRKLDPEEEEDPFNNYEVQSEIKEENFQHVGPHRMSFDSTTFMESEKQDVHEFLLDNLNNGGILELMMRYLKVISQKFLVKWPPGLSEVVLSIYTSWRKHSTSLPNPLLRDSSNQHIKDMMLMSLSCMELQLDQWLLAKGKNSTVSPRNCPAVSVNGKFGSDLPGIHFLGDLLQLSFASSQRDLFEEGWMEFVTRVYWLKARFLALQGDMEQALENYDICTEMLQSSTTMQPKAGDESSVVIRLPNLHVDSVVSLEEDSLLKLKDYKQCFECSEVALNEASQQMMNMTAASAKEEWVATVTQLLIGIDSSLSSDNSILKESSVTSSLVRLTTNLIQIIDCSMAVQEEPKEPYVSSVLPWIILHRIIQHEEDAFQSLCCQQQQNQGEGVNPDTPVLPSSLMLLNTAHEYLGRRSWCCNSDGALLKFYVQVLEKELAASTSEDTHPYKEELETALEQCFYCLYGFPSKKSKARYLEEHSVQQVDLTWEDALFMFEYFKPKTLPEFDSYKTSTVSADLANLLKKTATIVPRTDKPMLSLDTVSAYIEGTCSKAPSLPDGADYSPPVVTELYYLLADYHFKNKEQSKAIKFYMHDICICPNRFDSWAGMALARASRIQDKLNSNELKSDGPIWKHSTPMEERRDSMLETAKLCFTSASRCEGDGDEEEWLIHYMLGKIAEKQKQPPVVYLLHYKQAGHYLHEEAARYPKKIHYHNPPELAMEALEVYFRLHASILKLVGKPDSGVDAEILVSFMKEASEGPFARGEEKNTPKAAEKEKPCMVDEDSHSSAGTVPGPGTSLPSSSGPGLTSPPYTATPVDHDYVKCKKPCQQATPDERSQDSTAAVLSDSSSTQDMFNEPASSQDSLRKPYSEKRISTACADALIPSKEILGSTEEKIPGKSEELLESSESYHPVEPAGQKVLVDPQPASGIPSKAAVPPTSQWDWKKKAETCGDGSEFPQGLPADLEEQRKFLTEQCVASFCLCLSRFPQHYKSLYRLAYLYTYSKTHKNLQWARDVLLGSGVPWQQLKHMPAQGLFCERNKTNFFNLLQYDLSINDFHNLELKCNICYSILMSIGCVM</sequence>
<proteinExistence type="inferred from homology"/>
<feature type="repeat" description="TPR" evidence="4">
    <location>
        <begin position="239"/>
        <end position="272"/>
    </location>
</feature>
<dbReference type="OrthoDB" id="77564at2759"/>
<accession>A0A226NAP1</accession>
<feature type="compositionally biased region" description="Polar residues" evidence="5">
    <location>
        <begin position="1371"/>
        <end position="1395"/>
    </location>
</feature>
<dbReference type="InterPro" id="IPR019829">
    <property type="entry name" value="Macrophage_inhib_fac_CS"/>
</dbReference>
<feature type="region of interest" description="Disordered" evidence="5">
    <location>
        <begin position="461"/>
        <end position="514"/>
    </location>
</feature>
<dbReference type="Proteomes" id="UP000198323">
    <property type="component" value="Unassembled WGS sequence"/>
</dbReference>
<evidence type="ECO:0000313" key="6">
    <source>
        <dbReference type="EMBL" id="OXB64675.1"/>
    </source>
</evidence>
<dbReference type="PANTHER" id="PTHR15502">
    <property type="entry name" value="CALCINEURIN-BINDING PROTEIN CABIN 1-RELATED"/>
    <property type="match status" value="1"/>
</dbReference>
<dbReference type="PROSITE" id="PS50005">
    <property type="entry name" value="TPR"/>
    <property type="match status" value="2"/>
</dbReference>
<keyword evidence="3" id="KW-0539">Nucleus</keyword>
<dbReference type="Gene3D" id="3.30.429.10">
    <property type="entry name" value="Macrophage Migration Inhibitory Factor"/>
    <property type="match status" value="1"/>
</dbReference>
<keyword evidence="7" id="KW-1185">Reference proteome</keyword>
<dbReference type="GO" id="GO:0005634">
    <property type="term" value="C:nucleus"/>
    <property type="evidence" value="ECO:0007669"/>
    <property type="project" value="UniProtKB-SubCell"/>
</dbReference>
<comment type="subcellular location">
    <subcellularLocation>
        <location evidence="1">Nucleus</location>
    </subcellularLocation>
</comment>
<feature type="compositionally biased region" description="Basic and acidic residues" evidence="5">
    <location>
        <begin position="496"/>
        <end position="505"/>
    </location>
</feature>
<dbReference type="InterPro" id="IPR033053">
    <property type="entry name" value="Hir3/CABIN1"/>
</dbReference>
<evidence type="ECO:0000313" key="7">
    <source>
        <dbReference type="Proteomes" id="UP000198323"/>
    </source>
</evidence>
<dbReference type="EMBL" id="MCFN01000114">
    <property type="protein sequence ID" value="OXB64675.1"/>
    <property type="molecule type" value="Genomic_DNA"/>
</dbReference>
<evidence type="ECO:0000256" key="4">
    <source>
        <dbReference type="PROSITE-ProRule" id="PRU00339"/>
    </source>
</evidence>
<feature type="compositionally biased region" description="Basic and acidic residues" evidence="5">
    <location>
        <begin position="1295"/>
        <end position="1318"/>
    </location>
</feature>
<dbReference type="InterPro" id="IPR011990">
    <property type="entry name" value="TPR-like_helical_dom_sf"/>
</dbReference>
<dbReference type="InterPro" id="IPR001398">
    <property type="entry name" value="Macrophage_inhib_fac"/>
</dbReference>
<dbReference type="Gene3D" id="1.25.40.10">
    <property type="entry name" value="Tetratricopeptide repeat domain"/>
    <property type="match status" value="1"/>
</dbReference>
<evidence type="ECO:0000256" key="1">
    <source>
        <dbReference type="ARBA" id="ARBA00004123"/>
    </source>
</evidence>
<evidence type="ECO:0000256" key="2">
    <source>
        <dbReference type="ARBA" id="ARBA00005851"/>
    </source>
</evidence>
<dbReference type="SUPFAM" id="SSF55331">
    <property type="entry name" value="Tautomerase/MIF"/>
    <property type="match status" value="1"/>
</dbReference>
<name>A0A226NAP1_CALSU</name>
<feature type="compositionally biased region" description="Polar residues" evidence="5">
    <location>
        <begin position="461"/>
        <end position="472"/>
    </location>
</feature>
<dbReference type="FunFam" id="1.25.40.10:FF:000654">
    <property type="entry name" value="Calcineurin-binding protein 1"/>
    <property type="match status" value="1"/>
</dbReference>
<keyword evidence="4" id="KW-0802">TPR repeat</keyword>
<dbReference type="SMART" id="SM00028">
    <property type="entry name" value="TPR"/>
    <property type="match status" value="5"/>
</dbReference>
<comment type="similarity">
    <text evidence="2">Belongs to the MIF family.</text>
</comment>
<feature type="region of interest" description="Disordered" evidence="5">
    <location>
        <begin position="1292"/>
        <end position="1403"/>
    </location>
</feature>
<evidence type="ECO:0000256" key="3">
    <source>
        <dbReference type="ARBA" id="ARBA00023242"/>
    </source>
</evidence>
<gene>
    <name evidence="6" type="ORF">ASZ78_008751</name>
</gene>
<protein>
    <recommendedName>
        <fullName evidence="8">Calcineurin-binding protein cabin-1 MEF2-binding domain-containing protein</fullName>
    </recommendedName>
</protein>
<evidence type="ECO:0000256" key="5">
    <source>
        <dbReference type="SAM" id="MobiDB-lite"/>
    </source>
</evidence>
<dbReference type="STRING" id="9009.A0A226NAP1"/>
<evidence type="ECO:0008006" key="8">
    <source>
        <dbReference type="Google" id="ProtNLM"/>
    </source>
</evidence>
<feature type="repeat" description="TPR" evidence="4">
    <location>
        <begin position="205"/>
        <end position="238"/>
    </location>
</feature>
<dbReference type="Pfam" id="PF01187">
    <property type="entry name" value="MIF"/>
    <property type="match status" value="1"/>
</dbReference>
<dbReference type="PANTHER" id="PTHR15502:SF7">
    <property type="entry name" value="CALCINEURIN-BINDING PROTEIN CABIN-1"/>
    <property type="match status" value="1"/>
</dbReference>